<dbReference type="AlphaFoldDB" id="T1KTT7"/>
<evidence type="ECO:0000313" key="2">
    <source>
        <dbReference type="Proteomes" id="UP000015104"/>
    </source>
</evidence>
<organism evidence="1 2">
    <name type="scientific">Tetranychus urticae</name>
    <name type="common">Two-spotted spider mite</name>
    <dbReference type="NCBI Taxonomy" id="32264"/>
    <lineage>
        <taxon>Eukaryota</taxon>
        <taxon>Metazoa</taxon>
        <taxon>Ecdysozoa</taxon>
        <taxon>Arthropoda</taxon>
        <taxon>Chelicerata</taxon>
        <taxon>Arachnida</taxon>
        <taxon>Acari</taxon>
        <taxon>Acariformes</taxon>
        <taxon>Trombidiformes</taxon>
        <taxon>Prostigmata</taxon>
        <taxon>Eleutherengona</taxon>
        <taxon>Raphignathae</taxon>
        <taxon>Tetranychoidea</taxon>
        <taxon>Tetranychidae</taxon>
        <taxon>Tetranychus</taxon>
    </lineage>
</organism>
<reference evidence="1" key="2">
    <citation type="submission" date="2015-06" db="UniProtKB">
        <authorList>
            <consortium name="EnsemblMetazoa"/>
        </authorList>
    </citation>
    <scope>IDENTIFICATION</scope>
</reference>
<dbReference type="EMBL" id="CAEY01000546">
    <property type="status" value="NOT_ANNOTATED_CDS"/>
    <property type="molecule type" value="Genomic_DNA"/>
</dbReference>
<dbReference type="Proteomes" id="UP000015104">
    <property type="component" value="Unassembled WGS sequence"/>
</dbReference>
<dbReference type="EnsemblMetazoa" id="tetur21g00970.1">
    <property type="protein sequence ID" value="tetur21g00970.1"/>
    <property type="gene ID" value="tetur21g00970"/>
</dbReference>
<protein>
    <submittedName>
        <fullName evidence="1">Uncharacterized protein</fullName>
    </submittedName>
</protein>
<accession>T1KTT7</accession>
<evidence type="ECO:0000313" key="1">
    <source>
        <dbReference type="EnsemblMetazoa" id="tetur21g00970.1"/>
    </source>
</evidence>
<name>T1KTT7_TETUR</name>
<sequence>MIQPHIVSANYGQLNSHLWKHLII</sequence>
<reference evidence="2" key="1">
    <citation type="submission" date="2011-08" db="EMBL/GenBank/DDBJ databases">
        <authorList>
            <person name="Rombauts S."/>
        </authorList>
    </citation>
    <scope>NUCLEOTIDE SEQUENCE</scope>
    <source>
        <strain evidence="2">London</strain>
    </source>
</reference>
<proteinExistence type="predicted"/>
<keyword evidence="2" id="KW-1185">Reference proteome</keyword>
<dbReference type="HOGENOM" id="CLU_3421560_0_0_1"/>